<evidence type="ECO:0000313" key="2">
    <source>
        <dbReference type="Proteomes" id="UP000634229"/>
    </source>
</evidence>
<sequence length="89" mass="9581">MQQMPSVGRVVHYVSHGTPVRPDGSQAFTQQCRAAIVTEVDPTDPDRVGLMVANPTGQFFHPLAAGGCVLDEAPEGARDGGSWHWPERV</sequence>
<accession>A0ABS1NJN9</accession>
<name>A0ABS1NJN9_9ACTN</name>
<evidence type="ECO:0000313" key="1">
    <source>
        <dbReference type="EMBL" id="MBL1100154.1"/>
    </source>
</evidence>
<proteinExistence type="predicted"/>
<keyword evidence="2" id="KW-1185">Reference proteome</keyword>
<dbReference type="RefSeq" id="WP_201877835.1">
    <property type="nucleotide sequence ID" value="NZ_JAERRF010000017.1"/>
</dbReference>
<gene>
    <name evidence="1" type="ORF">JK363_26470</name>
</gene>
<comment type="caution">
    <text evidence="1">The sequence shown here is derived from an EMBL/GenBank/DDBJ whole genome shotgun (WGS) entry which is preliminary data.</text>
</comment>
<reference evidence="1 2" key="1">
    <citation type="submission" date="2021-01" db="EMBL/GenBank/DDBJ databases">
        <title>WGS of actinomycetes isolated from Thailand.</title>
        <authorList>
            <person name="Thawai C."/>
        </authorList>
    </citation>
    <scope>NUCLEOTIDE SEQUENCE [LARGE SCALE GENOMIC DNA]</scope>
    <source>
        <strain evidence="1 2">CA1R205</strain>
    </source>
</reference>
<dbReference type="EMBL" id="JAERRF010000017">
    <property type="protein sequence ID" value="MBL1100154.1"/>
    <property type="molecule type" value="Genomic_DNA"/>
</dbReference>
<dbReference type="Proteomes" id="UP000634229">
    <property type="component" value="Unassembled WGS sequence"/>
</dbReference>
<protein>
    <submittedName>
        <fullName evidence="1">Uncharacterized protein</fullName>
    </submittedName>
</protein>
<organism evidence="1 2">
    <name type="scientific">Streptomyces coffeae</name>
    <dbReference type="NCBI Taxonomy" id="621382"/>
    <lineage>
        <taxon>Bacteria</taxon>
        <taxon>Bacillati</taxon>
        <taxon>Actinomycetota</taxon>
        <taxon>Actinomycetes</taxon>
        <taxon>Kitasatosporales</taxon>
        <taxon>Streptomycetaceae</taxon>
        <taxon>Streptomyces</taxon>
    </lineage>
</organism>